<feature type="transmembrane region" description="Helical" evidence="5">
    <location>
        <begin position="144"/>
        <end position="174"/>
    </location>
</feature>
<keyword evidence="4 5" id="KW-0472">Membrane</keyword>
<evidence type="ECO:0000256" key="5">
    <source>
        <dbReference type="SAM" id="Phobius"/>
    </source>
</evidence>
<feature type="transmembrane region" description="Helical" evidence="5">
    <location>
        <begin position="214"/>
        <end position="238"/>
    </location>
</feature>
<keyword evidence="7" id="KW-1185">Reference proteome</keyword>
<keyword evidence="3 5" id="KW-1133">Transmembrane helix</keyword>
<keyword evidence="2 5" id="KW-0812">Transmembrane</keyword>
<feature type="transmembrane region" description="Helical" evidence="5">
    <location>
        <begin position="12"/>
        <end position="30"/>
    </location>
</feature>
<feature type="transmembrane region" description="Helical" evidence="5">
    <location>
        <begin position="42"/>
        <end position="61"/>
    </location>
</feature>
<name>A0A1M5ENL4_9BURK</name>
<comment type="subcellular location">
    <subcellularLocation>
        <location evidence="1">Membrane</location>
        <topology evidence="1">Multi-pass membrane protein</topology>
    </subcellularLocation>
</comment>
<dbReference type="InterPro" id="IPR007300">
    <property type="entry name" value="CidB/LrgB"/>
</dbReference>
<dbReference type="GO" id="GO:0016020">
    <property type="term" value="C:membrane"/>
    <property type="evidence" value="ECO:0007669"/>
    <property type="project" value="UniProtKB-SubCell"/>
</dbReference>
<feature type="transmembrane region" description="Helical" evidence="5">
    <location>
        <begin position="67"/>
        <end position="87"/>
    </location>
</feature>
<dbReference type="OrthoDB" id="9811701at2"/>
<dbReference type="PANTHER" id="PTHR30249:SF0">
    <property type="entry name" value="PLASTIDAL GLYCOLATE_GLYCERATE TRANSLOCATOR 1, CHLOROPLASTIC"/>
    <property type="match status" value="1"/>
</dbReference>
<proteinExistence type="predicted"/>
<reference evidence="6 7" key="1">
    <citation type="submission" date="2016-11" db="EMBL/GenBank/DDBJ databases">
        <authorList>
            <person name="Jaros S."/>
            <person name="Januszkiewicz K."/>
            <person name="Wedrychowicz H."/>
        </authorList>
    </citation>
    <scope>NUCLEOTIDE SEQUENCE [LARGE SCALE GENOMIC DNA]</scope>
    <source>
        <strain evidence="6 7">DSM 16112</strain>
    </source>
</reference>
<dbReference type="RefSeq" id="WP_143164539.1">
    <property type="nucleotide sequence ID" value="NZ_FQUZ01000043.1"/>
</dbReference>
<evidence type="ECO:0000313" key="7">
    <source>
        <dbReference type="Proteomes" id="UP000184327"/>
    </source>
</evidence>
<dbReference type="EMBL" id="FQUZ01000043">
    <property type="protein sequence ID" value="SHF80690.1"/>
    <property type="molecule type" value="Genomic_DNA"/>
</dbReference>
<accession>A0A1M5ENL4</accession>
<evidence type="ECO:0000313" key="6">
    <source>
        <dbReference type="EMBL" id="SHF80690.1"/>
    </source>
</evidence>
<dbReference type="Pfam" id="PF04172">
    <property type="entry name" value="LrgB"/>
    <property type="match status" value="1"/>
</dbReference>
<keyword evidence="6" id="KW-0378">Hydrolase</keyword>
<feature type="transmembrane region" description="Helical" evidence="5">
    <location>
        <begin position="99"/>
        <end position="124"/>
    </location>
</feature>
<dbReference type="GO" id="GO:0016787">
    <property type="term" value="F:hydrolase activity"/>
    <property type="evidence" value="ECO:0007669"/>
    <property type="project" value="UniProtKB-KW"/>
</dbReference>
<evidence type="ECO:0000256" key="3">
    <source>
        <dbReference type="ARBA" id="ARBA00022989"/>
    </source>
</evidence>
<organism evidence="6 7">
    <name type="scientific">Lampropedia hyalina DSM 16112</name>
    <dbReference type="NCBI Taxonomy" id="1122156"/>
    <lineage>
        <taxon>Bacteria</taxon>
        <taxon>Pseudomonadati</taxon>
        <taxon>Pseudomonadota</taxon>
        <taxon>Betaproteobacteria</taxon>
        <taxon>Burkholderiales</taxon>
        <taxon>Comamonadaceae</taxon>
        <taxon>Lampropedia</taxon>
    </lineage>
</organism>
<protein>
    <submittedName>
        <fullName evidence="6">Putative effector of murein hydrolase</fullName>
    </submittedName>
</protein>
<evidence type="ECO:0000256" key="4">
    <source>
        <dbReference type="ARBA" id="ARBA00023136"/>
    </source>
</evidence>
<dbReference type="AlphaFoldDB" id="A0A1M5ENL4"/>
<sequence length="243" mass="25903">MMPVIDWQNPVWWTHTALWSGLTIVLYRLAIRLSHWCRGHPLAIPILTATIMLVAILLLTHTDHTDYEQGTSVLLFLMAPALVVLAVPMRQQMQRLRQIWWPLTIALLAGSVTAIVSAVLIAWALGADEAMLVSFIPKSATSPIAISVVAPLGGIPAITALLVCATGIAGAILARPLLSLLKWNDDTVRGVAVGTAAHAVGTAREMQDSPVAGAYAALAMSLNGLLTAVLTPLVAWLLHLLVS</sequence>
<gene>
    <name evidence="6" type="ORF">SAMN02745117_02633</name>
</gene>
<evidence type="ECO:0000256" key="1">
    <source>
        <dbReference type="ARBA" id="ARBA00004141"/>
    </source>
</evidence>
<evidence type="ECO:0000256" key="2">
    <source>
        <dbReference type="ARBA" id="ARBA00022692"/>
    </source>
</evidence>
<dbReference type="PANTHER" id="PTHR30249">
    <property type="entry name" value="PUTATIVE SEROTONIN TRANSPORTER"/>
    <property type="match status" value="1"/>
</dbReference>
<dbReference type="Proteomes" id="UP000184327">
    <property type="component" value="Unassembled WGS sequence"/>
</dbReference>
<dbReference type="STRING" id="1122156.SAMN02745117_02633"/>